<dbReference type="Proteomes" id="UP000520770">
    <property type="component" value="Unassembled WGS sequence"/>
</dbReference>
<feature type="domain" description="Enoyl reductase (ER)" evidence="7">
    <location>
        <begin position="18"/>
        <end position="372"/>
    </location>
</feature>
<evidence type="ECO:0000313" key="8">
    <source>
        <dbReference type="EMBL" id="MBB4346704.1"/>
    </source>
</evidence>
<dbReference type="Proteomes" id="UP000524535">
    <property type="component" value="Unassembled WGS sequence"/>
</dbReference>
<gene>
    <name evidence="9" type="ORF">GGE31_001373</name>
    <name evidence="8" type="ORF">GGE33_000412</name>
    <name evidence="10" type="ORF">GGE35_001372</name>
</gene>
<dbReference type="GO" id="GO:0051903">
    <property type="term" value="F:S-(hydroxymethyl)glutathione dehydrogenase [NAD(P)+] activity"/>
    <property type="evidence" value="ECO:0007669"/>
    <property type="project" value="TreeGrafter"/>
</dbReference>
<evidence type="ECO:0000313" key="12">
    <source>
        <dbReference type="Proteomes" id="UP000524535"/>
    </source>
</evidence>
<dbReference type="GO" id="GO:0005829">
    <property type="term" value="C:cytosol"/>
    <property type="evidence" value="ECO:0007669"/>
    <property type="project" value="TreeGrafter"/>
</dbReference>
<reference evidence="11 12" key="1">
    <citation type="submission" date="2020-08" db="EMBL/GenBank/DDBJ databases">
        <title>Genomic Encyclopedia of Type Strains, Phase IV (KMG-V): Genome sequencing to study the core and pangenomes of soil and plant-associated prokaryotes.</title>
        <authorList>
            <person name="Whitman W."/>
        </authorList>
    </citation>
    <scope>NUCLEOTIDE SEQUENCE [LARGE SCALE GENOMIC DNA]</scope>
    <source>
        <strain evidence="9 12">SEMIA 444</strain>
        <strain evidence="8 11">SEMIA 448</strain>
        <strain evidence="10 13">SEMIA 452</strain>
    </source>
</reference>
<dbReference type="GO" id="GO:0008270">
    <property type="term" value="F:zinc ion binding"/>
    <property type="evidence" value="ECO:0007669"/>
    <property type="project" value="InterPro"/>
</dbReference>
<evidence type="ECO:0000259" key="7">
    <source>
        <dbReference type="SMART" id="SM00829"/>
    </source>
</evidence>
<accession>A0A7W6S3T7</accession>
<dbReference type="InterPro" id="IPR036291">
    <property type="entry name" value="NAD(P)-bd_dom_sf"/>
</dbReference>
<keyword evidence="5" id="KW-0520">NAD</keyword>
<proteinExistence type="inferred from homology"/>
<evidence type="ECO:0000256" key="5">
    <source>
        <dbReference type="ARBA" id="ARBA00023027"/>
    </source>
</evidence>
<dbReference type="SUPFAM" id="SSF51735">
    <property type="entry name" value="NAD(P)-binding Rossmann-fold domains"/>
    <property type="match status" value="1"/>
</dbReference>
<dbReference type="PANTHER" id="PTHR43880:SF12">
    <property type="entry name" value="ALCOHOL DEHYDROGENASE CLASS-3"/>
    <property type="match status" value="1"/>
</dbReference>
<dbReference type="Pfam" id="PF08240">
    <property type="entry name" value="ADH_N"/>
    <property type="match status" value="1"/>
</dbReference>
<evidence type="ECO:0000256" key="6">
    <source>
        <dbReference type="RuleBase" id="RU361277"/>
    </source>
</evidence>
<dbReference type="Pfam" id="PF00107">
    <property type="entry name" value="ADH_zinc_N"/>
    <property type="match status" value="1"/>
</dbReference>
<keyword evidence="2 6" id="KW-0479">Metal-binding</keyword>
<evidence type="ECO:0000256" key="2">
    <source>
        <dbReference type="ARBA" id="ARBA00022723"/>
    </source>
</evidence>
<organism evidence="8 11">
    <name type="scientific">Aliirhizobium cellulosilyticum</name>
    <dbReference type="NCBI Taxonomy" id="393664"/>
    <lineage>
        <taxon>Bacteria</taxon>
        <taxon>Pseudomonadati</taxon>
        <taxon>Pseudomonadota</taxon>
        <taxon>Alphaproteobacteria</taxon>
        <taxon>Hyphomicrobiales</taxon>
        <taxon>Rhizobiaceae</taxon>
        <taxon>Aliirhizobium</taxon>
    </lineage>
</organism>
<evidence type="ECO:0000313" key="9">
    <source>
        <dbReference type="EMBL" id="MBB4410902.1"/>
    </source>
</evidence>
<dbReference type="InterPro" id="IPR013154">
    <property type="entry name" value="ADH-like_N"/>
</dbReference>
<keyword evidence="3 6" id="KW-0862">Zinc</keyword>
<evidence type="ECO:0000313" key="13">
    <source>
        <dbReference type="Proteomes" id="UP000576087"/>
    </source>
</evidence>
<dbReference type="Proteomes" id="UP000576087">
    <property type="component" value="Unassembled WGS sequence"/>
</dbReference>
<dbReference type="InterPro" id="IPR013149">
    <property type="entry name" value="ADH-like_C"/>
</dbReference>
<dbReference type="PANTHER" id="PTHR43880">
    <property type="entry name" value="ALCOHOL DEHYDROGENASE"/>
    <property type="match status" value="1"/>
</dbReference>
<comment type="cofactor">
    <cofactor evidence="1 6">
        <name>Zn(2+)</name>
        <dbReference type="ChEBI" id="CHEBI:29105"/>
    </cofactor>
</comment>
<dbReference type="GO" id="GO:0046294">
    <property type="term" value="P:formaldehyde catabolic process"/>
    <property type="evidence" value="ECO:0007669"/>
    <property type="project" value="TreeGrafter"/>
</dbReference>
<dbReference type="GO" id="GO:0004022">
    <property type="term" value="F:alcohol dehydrogenase (NAD+) activity"/>
    <property type="evidence" value="ECO:0007669"/>
    <property type="project" value="UniProtKB-EC"/>
</dbReference>
<dbReference type="EMBL" id="JACIGY010000001">
    <property type="protein sequence ID" value="MBB4410902.1"/>
    <property type="molecule type" value="Genomic_DNA"/>
</dbReference>
<dbReference type="InterPro" id="IPR011032">
    <property type="entry name" value="GroES-like_sf"/>
</dbReference>
<dbReference type="EMBL" id="JACIGW010000001">
    <property type="protein sequence ID" value="MBB4346704.1"/>
    <property type="molecule type" value="Genomic_DNA"/>
</dbReference>
<dbReference type="RefSeq" id="WP_183821064.1">
    <property type="nucleotide sequence ID" value="NZ_JACIGW010000001.1"/>
</dbReference>
<dbReference type="PROSITE" id="PS00059">
    <property type="entry name" value="ADH_ZINC"/>
    <property type="match status" value="1"/>
</dbReference>
<evidence type="ECO:0000313" key="11">
    <source>
        <dbReference type="Proteomes" id="UP000520770"/>
    </source>
</evidence>
<evidence type="ECO:0000313" key="10">
    <source>
        <dbReference type="EMBL" id="MBB4445590.1"/>
    </source>
</evidence>
<dbReference type="EMBL" id="JACIHM010000001">
    <property type="protein sequence ID" value="MBB4445590.1"/>
    <property type="molecule type" value="Genomic_DNA"/>
</dbReference>
<evidence type="ECO:0000256" key="1">
    <source>
        <dbReference type="ARBA" id="ARBA00001947"/>
    </source>
</evidence>
<dbReference type="SMART" id="SM00829">
    <property type="entry name" value="PKS_ER"/>
    <property type="match status" value="1"/>
</dbReference>
<dbReference type="Gene3D" id="3.90.180.10">
    <property type="entry name" value="Medium-chain alcohol dehydrogenases, catalytic domain"/>
    <property type="match status" value="1"/>
</dbReference>
<dbReference type="AlphaFoldDB" id="A0A7W6S3T7"/>
<evidence type="ECO:0000256" key="3">
    <source>
        <dbReference type="ARBA" id="ARBA00022833"/>
    </source>
</evidence>
<name>A0A7W6S3T7_9HYPH</name>
<keyword evidence="12" id="KW-1185">Reference proteome</keyword>
<comment type="similarity">
    <text evidence="6">Belongs to the zinc-containing alcohol dehydrogenase family.</text>
</comment>
<dbReference type="InterPro" id="IPR002328">
    <property type="entry name" value="ADH_Zn_CS"/>
</dbReference>
<sequence length="375" mass="38999">MKIRAAVLRQSPVIPPFAISRPLSIEELDLDPPGREEVLVRIGAAGLCHSDLSVINGDRPRPMPMALGHEASGVVEAVGPGVHDLVPGDHVVMSFVPSCGHCLACAEGRPALCVPGAEANGRGVLLSGERRLICDEVPVNHHLGVSGFATHAVISRHSAIKIDRDLPLAEAALFGCAVLTGVGAVVNTCKIQAGQSVAVVGLGGVGLAAVLGALASGAERVIAVDLAAEKLEVALKLGATDVFLAGDVDVIEKIREATGGGVDHALEMAGSTRAFDLAYRITRRGGTTATAGLANPVSQFTIPAVSVVAEERRVLGSYLGGCVPARDIPRFIALYRRGKLPVDRLLSSTGPLEEINEAFDLLHEGKVIRHVITFD</sequence>
<dbReference type="CDD" id="cd08281">
    <property type="entry name" value="liver_ADH_like1"/>
    <property type="match status" value="1"/>
</dbReference>
<dbReference type="FunFam" id="3.40.50.720:FF:000003">
    <property type="entry name" value="S-(hydroxymethyl)glutathione dehydrogenase"/>
    <property type="match status" value="1"/>
</dbReference>
<evidence type="ECO:0000256" key="4">
    <source>
        <dbReference type="ARBA" id="ARBA00023002"/>
    </source>
</evidence>
<dbReference type="EC" id="1.1.1.1" evidence="8"/>
<dbReference type="SUPFAM" id="SSF50129">
    <property type="entry name" value="GroES-like"/>
    <property type="match status" value="1"/>
</dbReference>
<comment type="caution">
    <text evidence="8">The sequence shown here is derived from an EMBL/GenBank/DDBJ whole genome shotgun (WGS) entry which is preliminary data.</text>
</comment>
<protein>
    <submittedName>
        <fullName evidence="8">Alcohol dehydrogenase</fullName>
        <ecNumber evidence="8">1.1.1.1</ecNumber>
    </submittedName>
</protein>
<dbReference type="InterPro" id="IPR020843">
    <property type="entry name" value="ER"/>
</dbReference>
<keyword evidence="4 8" id="KW-0560">Oxidoreductase</keyword>
<dbReference type="Gene3D" id="3.40.50.720">
    <property type="entry name" value="NAD(P)-binding Rossmann-like Domain"/>
    <property type="match status" value="1"/>
</dbReference>